<evidence type="ECO:0000256" key="1">
    <source>
        <dbReference type="SAM" id="MobiDB-lite"/>
    </source>
</evidence>
<proteinExistence type="predicted"/>
<name>A0A915PHZ5_9BILA</name>
<protein>
    <submittedName>
        <fullName evidence="3">Polynucleotide adenylyltransferase</fullName>
    </submittedName>
</protein>
<dbReference type="WBParaSite" id="scf7180000425126.g14399">
    <property type="protein sequence ID" value="scf7180000425126.g14399"/>
    <property type="gene ID" value="scf7180000425126.g14399"/>
</dbReference>
<sequence>MNESWNTIINKKDKSKRKKEDKLIQKEEKGKINKGKEEVFNFPLEYAWNNSKKINYNKYLYEENRNENRKGYVEIDKGKKEIVEENKFNKNNWINKGNKHKINENEDNKIKNKNESEEKIEDFGQSYTEDTKINENLISYNFKEISPKIFLEEHALVVEYNLFILNNKDYRKIIPALNIGVFVVEIKNRLKYLSELGKKMKVFTGYSEITKECDQEFNKILEYENKIKRFDQFENLEIKLFILLKKVVMIIDGWKFLQSENSEKIVNFSEITIVRSKLHKQMIAHATINHQLDYNNTDYQKKINEYLLDNITIDEFNGGLSSYKMKNTQNDIMLFPIFDELPFKFDKKINSENLRDIFGEFFLVNNSVKSNMAMNYIMSIIFEWAKHDYNCGDIEFLLSGSKLLNTDISDSDVDATVILTKYKNDGCKINEINQFFGNPGKDLCLNANRNSECNDFSLYCILCQ</sequence>
<evidence type="ECO:0000313" key="2">
    <source>
        <dbReference type="Proteomes" id="UP000887560"/>
    </source>
</evidence>
<organism evidence="2 3">
    <name type="scientific">Meloidogyne floridensis</name>
    <dbReference type="NCBI Taxonomy" id="298350"/>
    <lineage>
        <taxon>Eukaryota</taxon>
        <taxon>Metazoa</taxon>
        <taxon>Ecdysozoa</taxon>
        <taxon>Nematoda</taxon>
        <taxon>Chromadorea</taxon>
        <taxon>Rhabditida</taxon>
        <taxon>Tylenchina</taxon>
        <taxon>Tylenchomorpha</taxon>
        <taxon>Tylenchoidea</taxon>
        <taxon>Meloidogynidae</taxon>
        <taxon>Meloidogyninae</taxon>
        <taxon>Meloidogyne</taxon>
    </lineage>
</organism>
<dbReference type="AlphaFoldDB" id="A0A915PHZ5"/>
<evidence type="ECO:0000313" key="3">
    <source>
        <dbReference type="WBParaSite" id="scf7180000425126.g14399"/>
    </source>
</evidence>
<dbReference type="Proteomes" id="UP000887560">
    <property type="component" value="Unplaced"/>
</dbReference>
<accession>A0A915PHZ5</accession>
<keyword evidence="2" id="KW-1185">Reference proteome</keyword>
<reference evidence="3" key="1">
    <citation type="submission" date="2022-11" db="UniProtKB">
        <authorList>
            <consortium name="WormBaseParasite"/>
        </authorList>
    </citation>
    <scope>IDENTIFICATION</scope>
</reference>
<feature type="region of interest" description="Disordered" evidence="1">
    <location>
        <begin position="1"/>
        <end position="24"/>
    </location>
</feature>